<dbReference type="SUPFAM" id="SSF46458">
    <property type="entry name" value="Globin-like"/>
    <property type="match status" value="1"/>
</dbReference>
<accession>A0A9W6SNS1</accession>
<dbReference type="Proteomes" id="UP001165079">
    <property type="component" value="Unassembled WGS sequence"/>
</dbReference>
<dbReference type="EMBL" id="BSTX01000003">
    <property type="protein sequence ID" value="GLZ79363.1"/>
    <property type="molecule type" value="Genomic_DNA"/>
</dbReference>
<dbReference type="Gene3D" id="1.10.490.10">
    <property type="entry name" value="Globins"/>
    <property type="match status" value="1"/>
</dbReference>
<keyword evidence="7" id="KW-1185">Reference proteome</keyword>
<name>A0A9W6SNS1_9ACTN</name>
<sequence length="154" mass="17148">MTEQTIYEFIGGRDKLAELAEAHYRRCTTDPELSKVFGTTPRPQHAAHLADWLTEVFGGPEVYTEKHGGHQALLRHHAGKHIPEEARAAFVTAFIAAADEVGVSDDPHLRKRLVAYLEWGTAIAKDVSNVDDPEVLVSDQPVPKWGWRDEESPA</sequence>
<evidence type="ECO:0000256" key="4">
    <source>
        <dbReference type="ARBA" id="ARBA00023004"/>
    </source>
</evidence>
<keyword evidence="3 5" id="KW-0479">Metal-binding</keyword>
<dbReference type="GO" id="GO:0019825">
    <property type="term" value="F:oxygen binding"/>
    <property type="evidence" value="ECO:0007669"/>
    <property type="project" value="InterPro"/>
</dbReference>
<keyword evidence="1" id="KW-0813">Transport</keyword>
<dbReference type="AlphaFoldDB" id="A0A9W6SNS1"/>
<evidence type="ECO:0000313" key="7">
    <source>
        <dbReference type="Proteomes" id="UP001165079"/>
    </source>
</evidence>
<gene>
    <name evidence="6" type="ORF">Afil01_41700</name>
</gene>
<dbReference type="Pfam" id="PF01152">
    <property type="entry name" value="Bac_globin"/>
    <property type="match status" value="1"/>
</dbReference>
<dbReference type="GO" id="GO:0020037">
    <property type="term" value="F:heme binding"/>
    <property type="evidence" value="ECO:0007669"/>
    <property type="project" value="InterPro"/>
</dbReference>
<proteinExistence type="predicted"/>
<evidence type="ECO:0000256" key="5">
    <source>
        <dbReference type="PIRSR" id="PIRSR601486-1"/>
    </source>
</evidence>
<organism evidence="6 7">
    <name type="scientific">Actinorhabdospora filicis</name>
    <dbReference type="NCBI Taxonomy" id="1785913"/>
    <lineage>
        <taxon>Bacteria</taxon>
        <taxon>Bacillati</taxon>
        <taxon>Actinomycetota</taxon>
        <taxon>Actinomycetes</taxon>
        <taxon>Micromonosporales</taxon>
        <taxon>Micromonosporaceae</taxon>
        <taxon>Actinorhabdospora</taxon>
    </lineage>
</organism>
<dbReference type="InterPro" id="IPR009050">
    <property type="entry name" value="Globin-like_sf"/>
</dbReference>
<keyword evidence="2 5" id="KW-0349">Heme</keyword>
<dbReference type="CDD" id="cd14775">
    <property type="entry name" value="TrHb2_O-like"/>
    <property type="match status" value="1"/>
</dbReference>
<dbReference type="InterPro" id="IPR012292">
    <property type="entry name" value="Globin/Proto"/>
</dbReference>
<comment type="caution">
    <text evidence="6">The sequence shown here is derived from an EMBL/GenBank/DDBJ whole genome shotgun (WGS) entry which is preliminary data.</text>
</comment>
<dbReference type="GO" id="GO:0046872">
    <property type="term" value="F:metal ion binding"/>
    <property type="evidence" value="ECO:0007669"/>
    <property type="project" value="UniProtKB-KW"/>
</dbReference>
<evidence type="ECO:0000256" key="2">
    <source>
        <dbReference type="ARBA" id="ARBA00022617"/>
    </source>
</evidence>
<evidence type="ECO:0000256" key="3">
    <source>
        <dbReference type="ARBA" id="ARBA00022723"/>
    </source>
</evidence>
<keyword evidence="4 5" id="KW-0408">Iron</keyword>
<protein>
    <submittedName>
        <fullName evidence="6">Globin</fullName>
    </submittedName>
</protein>
<feature type="binding site" description="distal binding residue" evidence="5">
    <location>
        <position position="48"/>
    </location>
    <ligand>
        <name>heme</name>
        <dbReference type="ChEBI" id="CHEBI:30413"/>
    </ligand>
    <ligandPart>
        <name>Fe</name>
        <dbReference type="ChEBI" id="CHEBI:18248"/>
    </ligandPart>
</feature>
<evidence type="ECO:0000256" key="1">
    <source>
        <dbReference type="ARBA" id="ARBA00022448"/>
    </source>
</evidence>
<dbReference type="RefSeq" id="WP_285664522.1">
    <property type="nucleotide sequence ID" value="NZ_BSTX01000003.1"/>
</dbReference>
<reference evidence="6" key="1">
    <citation type="submission" date="2023-03" db="EMBL/GenBank/DDBJ databases">
        <title>Actinorhabdospora filicis NBRC 111898.</title>
        <authorList>
            <person name="Ichikawa N."/>
            <person name="Sato H."/>
            <person name="Tonouchi N."/>
        </authorList>
    </citation>
    <scope>NUCLEOTIDE SEQUENCE</scope>
    <source>
        <strain evidence="6">NBRC 111898</strain>
    </source>
</reference>
<dbReference type="InterPro" id="IPR001486">
    <property type="entry name" value="Hemoglobin_trunc"/>
</dbReference>
<evidence type="ECO:0000313" key="6">
    <source>
        <dbReference type="EMBL" id="GLZ79363.1"/>
    </source>
</evidence>